<evidence type="ECO:0000313" key="6">
    <source>
        <dbReference type="EMBL" id="TCL70036.1"/>
    </source>
</evidence>
<proteinExistence type="inferred from homology"/>
<accession>A0A4R1RU95</accession>
<dbReference type="Pfam" id="PF00465">
    <property type="entry name" value="Fe-ADH"/>
    <property type="match status" value="1"/>
</dbReference>
<comment type="similarity">
    <text evidence="1">Belongs to the iron-containing alcohol dehydrogenase family.</text>
</comment>
<evidence type="ECO:0000259" key="4">
    <source>
        <dbReference type="Pfam" id="PF00465"/>
    </source>
</evidence>
<dbReference type="AlphaFoldDB" id="A0A4R1RU95"/>
<protein>
    <submittedName>
        <fullName evidence="6">Alcohol dehydrogenase class IV</fullName>
    </submittedName>
</protein>
<keyword evidence="2" id="KW-0560">Oxidoreductase</keyword>
<dbReference type="GO" id="GO:0046872">
    <property type="term" value="F:metal ion binding"/>
    <property type="evidence" value="ECO:0007669"/>
    <property type="project" value="InterPro"/>
</dbReference>
<dbReference type="RefSeq" id="WP_132014126.1">
    <property type="nucleotide sequence ID" value="NZ_SLUN01000010.1"/>
</dbReference>
<dbReference type="Pfam" id="PF25137">
    <property type="entry name" value="ADH_Fe_C"/>
    <property type="match status" value="1"/>
</dbReference>
<dbReference type="CDD" id="cd08551">
    <property type="entry name" value="Fe-ADH"/>
    <property type="match status" value="1"/>
</dbReference>
<dbReference type="PROSITE" id="PS00913">
    <property type="entry name" value="ADH_IRON_1"/>
    <property type="match status" value="1"/>
</dbReference>
<dbReference type="EMBL" id="SLUN01000010">
    <property type="protein sequence ID" value="TCL70036.1"/>
    <property type="molecule type" value="Genomic_DNA"/>
</dbReference>
<evidence type="ECO:0000259" key="5">
    <source>
        <dbReference type="Pfam" id="PF25137"/>
    </source>
</evidence>
<dbReference type="Gene3D" id="3.40.50.1970">
    <property type="match status" value="1"/>
</dbReference>
<keyword evidence="7" id="KW-1185">Reference proteome</keyword>
<comment type="caution">
    <text evidence="6">The sequence shown here is derived from an EMBL/GenBank/DDBJ whole genome shotgun (WGS) entry which is preliminary data.</text>
</comment>
<reference evidence="6 7" key="1">
    <citation type="submission" date="2019-03" db="EMBL/GenBank/DDBJ databases">
        <title>Genomic Encyclopedia of Type Strains, Phase IV (KMG-IV): sequencing the most valuable type-strain genomes for metagenomic binning, comparative biology and taxonomic classification.</title>
        <authorList>
            <person name="Goeker M."/>
        </authorList>
    </citation>
    <scope>NUCLEOTIDE SEQUENCE [LARGE SCALE GENOMIC DNA]</scope>
    <source>
        <strain evidence="6 7">LX-B</strain>
    </source>
</reference>
<dbReference type="GO" id="GO:0004022">
    <property type="term" value="F:alcohol dehydrogenase (NAD+) activity"/>
    <property type="evidence" value="ECO:0007669"/>
    <property type="project" value="TreeGrafter"/>
</dbReference>
<name>A0A4R1RU95_HYDET</name>
<evidence type="ECO:0000313" key="7">
    <source>
        <dbReference type="Proteomes" id="UP000295008"/>
    </source>
</evidence>
<dbReference type="Gene3D" id="1.20.1090.10">
    <property type="entry name" value="Dehydroquinate synthase-like - alpha domain"/>
    <property type="match status" value="1"/>
</dbReference>
<dbReference type="PANTHER" id="PTHR11496:SF102">
    <property type="entry name" value="ALCOHOL DEHYDROGENASE 4"/>
    <property type="match status" value="1"/>
</dbReference>
<evidence type="ECO:0000256" key="2">
    <source>
        <dbReference type="ARBA" id="ARBA00023002"/>
    </source>
</evidence>
<feature type="domain" description="Alcohol dehydrogenase iron-type/glycerol dehydrogenase GldA" evidence="4">
    <location>
        <begin position="11"/>
        <end position="171"/>
    </location>
</feature>
<dbReference type="InterPro" id="IPR001670">
    <property type="entry name" value="ADH_Fe/GldA"/>
</dbReference>
<evidence type="ECO:0000256" key="3">
    <source>
        <dbReference type="ARBA" id="ARBA00023027"/>
    </source>
</evidence>
<keyword evidence="3" id="KW-0520">NAD</keyword>
<dbReference type="FunFam" id="3.40.50.1970:FF:000003">
    <property type="entry name" value="Alcohol dehydrogenase, iron-containing"/>
    <property type="match status" value="1"/>
</dbReference>
<dbReference type="Proteomes" id="UP000295008">
    <property type="component" value="Unassembled WGS sequence"/>
</dbReference>
<feature type="domain" description="Fe-containing alcohol dehydrogenase-like C-terminal" evidence="5">
    <location>
        <begin position="183"/>
        <end position="373"/>
    </location>
</feature>
<dbReference type="OrthoDB" id="9804734at2"/>
<sequence length="381" mass="40408">MDFYLINNAFPAQVMVGAGALARLEWDREAGKVLIITDRGLLHTENIAKITRLFPKADIYGELSGEPTSAMVDAALEFSRRSRYDLVIGLGGGSALDTAKVVAALHGSRETVAEVFGKDLLGPRRTRMGLIPTTAGTGSEATPNSIVKDSADGVKKAVISKELIPDWVVLDAELTLSLPAAITASTGMDALCHCVESALSVHANPFSLAYSYHGIKLLSENIEAAVADGADLEVRGAMLLGSFLGGLALTIAGTTAVHALSYPLGKRGVPHGVANGMLLPWILEYNLPACAERLMALAPYLQSVKPLESAADIVDLTFEYVHTLPVPQTLDEVGIEAECLPELAAEAMKQERLLANNPRPLTAVDALALYRKLLAKKSTDG</sequence>
<dbReference type="PANTHER" id="PTHR11496">
    <property type="entry name" value="ALCOHOL DEHYDROGENASE"/>
    <property type="match status" value="1"/>
</dbReference>
<dbReference type="InterPro" id="IPR056798">
    <property type="entry name" value="ADH_Fe_C"/>
</dbReference>
<dbReference type="SUPFAM" id="SSF56796">
    <property type="entry name" value="Dehydroquinate synthase-like"/>
    <property type="match status" value="1"/>
</dbReference>
<gene>
    <name evidence="6" type="ORF">EDC14_101025</name>
</gene>
<organism evidence="6 7">
    <name type="scientific">Hydrogenispora ethanolica</name>
    <dbReference type="NCBI Taxonomy" id="1082276"/>
    <lineage>
        <taxon>Bacteria</taxon>
        <taxon>Bacillati</taxon>
        <taxon>Bacillota</taxon>
        <taxon>Hydrogenispora</taxon>
    </lineage>
</organism>
<dbReference type="InterPro" id="IPR018211">
    <property type="entry name" value="ADH_Fe_CS"/>
</dbReference>
<dbReference type="InterPro" id="IPR039697">
    <property type="entry name" value="Alcohol_dehydrogenase_Fe"/>
</dbReference>
<evidence type="ECO:0000256" key="1">
    <source>
        <dbReference type="ARBA" id="ARBA00007358"/>
    </source>
</evidence>